<organism evidence="3 4">
    <name type="scientific">Aspergillus ibericus CBS 121593</name>
    <dbReference type="NCBI Taxonomy" id="1448316"/>
    <lineage>
        <taxon>Eukaryota</taxon>
        <taxon>Fungi</taxon>
        <taxon>Dikarya</taxon>
        <taxon>Ascomycota</taxon>
        <taxon>Pezizomycotina</taxon>
        <taxon>Eurotiomycetes</taxon>
        <taxon>Eurotiomycetidae</taxon>
        <taxon>Eurotiales</taxon>
        <taxon>Aspergillaceae</taxon>
        <taxon>Aspergillus</taxon>
        <taxon>Aspergillus subgen. Circumdati</taxon>
    </lineage>
</organism>
<keyword evidence="4" id="KW-1185">Reference proteome</keyword>
<name>A0A395GR18_9EURO</name>
<evidence type="ECO:0000256" key="1">
    <source>
        <dbReference type="SAM" id="MobiDB-lite"/>
    </source>
</evidence>
<dbReference type="RefSeq" id="XP_025572319.1">
    <property type="nucleotide sequence ID" value="XM_025713917.1"/>
</dbReference>
<accession>A0A395GR18</accession>
<dbReference type="EMBL" id="KZ824457">
    <property type="protein sequence ID" value="RAK97991.1"/>
    <property type="molecule type" value="Genomic_DNA"/>
</dbReference>
<evidence type="ECO:0000256" key="2">
    <source>
        <dbReference type="SAM" id="Phobius"/>
    </source>
</evidence>
<protein>
    <submittedName>
        <fullName evidence="3">Uncharacterized protein</fullName>
    </submittedName>
</protein>
<proteinExistence type="predicted"/>
<dbReference type="AlphaFoldDB" id="A0A395GR18"/>
<dbReference type="VEuPathDB" id="FungiDB:BO80DRAFT_167292"/>
<keyword evidence="2" id="KW-1133">Transmembrane helix</keyword>
<keyword evidence="2" id="KW-0472">Membrane</keyword>
<dbReference type="GeneID" id="37218782"/>
<evidence type="ECO:0000313" key="3">
    <source>
        <dbReference type="EMBL" id="RAK97991.1"/>
    </source>
</evidence>
<evidence type="ECO:0000313" key="4">
    <source>
        <dbReference type="Proteomes" id="UP000249402"/>
    </source>
</evidence>
<gene>
    <name evidence="3" type="ORF">BO80DRAFT_167292</name>
</gene>
<feature type="transmembrane region" description="Helical" evidence="2">
    <location>
        <begin position="6"/>
        <end position="26"/>
    </location>
</feature>
<feature type="region of interest" description="Disordered" evidence="1">
    <location>
        <begin position="105"/>
        <end position="132"/>
    </location>
</feature>
<dbReference type="Proteomes" id="UP000249402">
    <property type="component" value="Unassembled WGS sequence"/>
</dbReference>
<reference evidence="3 4" key="1">
    <citation type="submission" date="2018-02" db="EMBL/GenBank/DDBJ databases">
        <title>The genomes of Aspergillus section Nigri reveals drivers in fungal speciation.</title>
        <authorList>
            <consortium name="DOE Joint Genome Institute"/>
            <person name="Vesth T.C."/>
            <person name="Nybo J."/>
            <person name="Theobald S."/>
            <person name="Brandl J."/>
            <person name="Frisvad J.C."/>
            <person name="Nielsen K.F."/>
            <person name="Lyhne E.K."/>
            <person name="Kogle M.E."/>
            <person name="Kuo A."/>
            <person name="Riley R."/>
            <person name="Clum A."/>
            <person name="Nolan M."/>
            <person name="Lipzen A."/>
            <person name="Salamov A."/>
            <person name="Henrissat B."/>
            <person name="Wiebenga A."/>
            <person name="De vries R.P."/>
            <person name="Grigoriev I.V."/>
            <person name="Mortensen U.H."/>
            <person name="Andersen M.R."/>
            <person name="Baker S.E."/>
        </authorList>
    </citation>
    <scope>NUCLEOTIDE SEQUENCE [LARGE SCALE GENOMIC DNA]</scope>
    <source>
        <strain evidence="3 4">CBS 121593</strain>
    </source>
</reference>
<keyword evidence="2" id="KW-0812">Transmembrane</keyword>
<sequence>MVGDAQPWFIMTRSCSAPVLLVLLRLRLLARLRRRKIGGGTSHPSSIEAQPGWLHGLFYLALLWPFRGCFTAQCHAARPVVRKNITNRQPDSSKVQPTEWLPMKERTETNPSQGVPGVGGSSGAIKGTDRQGQASIFRPCRTSASGARAATIATTCSSSAEMINYWLRKTKK</sequence>